<evidence type="ECO:0000256" key="1">
    <source>
        <dbReference type="SAM" id="MobiDB-lite"/>
    </source>
</evidence>
<feature type="domain" description="FAD-dependent urate hydroxylase HpyO/Asp monooxygenase CreE-like FAD/NAD(P)-binding" evidence="2">
    <location>
        <begin position="18"/>
        <end position="164"/>
    </location>
</feature>
<keyword evidence="4" id="KW-1185">Reference proteome</keyword>
<dbReference type="Gene3D" id="3.50.50.60">
    <property type="entry name" value="FAD/NAD(P)-binding domain"/>
    <property type="match status" value="1"/>
</dbReference>
<evidence type="ECO:0000259" key="2">
    <source>
        <dbReference type="Pfam" id="PF13454"/>
    </source>
</evidence>
<name>A0A1G7RWH7_9EURY</name>
<dbReference type="Proteomes" id="UP000199076">
    <property type="component" value="Unassembled WGS sequence"/>
</dbReference>
<dbReference type="SUPFAM" id="SSF51905">
    <property type="entry name" value="FAD/NAD(P)-binding domain"/>
    <property type="match status" value="2"/>
</dbReference>
<organism evidence="3 4">
    <name type="scientific">Halorientalis regularis</name>
    <dbReference type="NCBI Taxonomy" id="660518"/>
    <lineage>
        <taxon>Archaea</taxon>
        <taxon>Methanobacteriati</taxon>
        <taxon>Methanobacteriota</taxon>
        <taxon>Stenosarchaea group</taxon>
        <taxon>Halobacteria</taxon>
        <taxon>Halobacteriales</taxon>
        <taxon>Haloarculaceae</taxon>
        <taxon>Halorientalis</taxon>
    </lineage>
</organism>
<dbReference type="PANTHER" id="PTHR38663:SF1">
    <property type="entry name" value="L-ORNITHINE N(5)-MONOOXYGENASE"/>
    <property type="match status" value="1"/>
</dbReference>
<reference evidence="4" key="1">
    <citation type="submission" date="2016-10" db="EMBL/GenBank/DDBJ databases">
        <authorList>
            <person name="Varghese N."/>
            <person name="Submissions S."/>
        </authorList>
    </citation>
    <scope>NUCLEOTIDE SEQUENCE [LARGE SCALE GENOMIC DNA]</scope>
    <source>
        <strain evidence="4">IBRC-M 10760</strain>
    </source>
</reference>
<evidence type="ECO:0000313" key="4">
    <source>
        <dbReference type="Proteomes" id="UP000199076"/>
    </source>
</evidence>
<dbReference type="STRING" id="660518.SAMN05216218_11663"/>
<proteinExistence type="predicted"/>
<feature type="region of interest" description="Disordered" evidence="1">
    <location>
        <begin position="407"/>
        <end position="429"/>
    </location>
</feature>
<dbReference type="AlphaFoldDB" id="A0A1G7RWH7"/>
<evidence type="ECO:0000313" key="3">
    <source>
        <dbReference type="EMBL" id="SDG15167.1"/>
    </source>
</evidence>
<dbReference type="Pfam" id="PF13454">
    <property type="entry name" value="NAD_binding_9"/>
    <property type="match status" value="1"/>
</dbReference>
<dbReference type="PANTHER" id="PTHR38663">
    <property type="match status" value="1"/>
</dbReference>
<sequence length="429" mass="46948">MEGPMTKDGETHRDTAVVIVGCGIHGTTLAVRLLAETDLTTDNIRIIDEHGEPLAAFEAKARQCGMETLRSTFVQHVSPEPFSLESFAEGRDREHELVPTRNYPPRPTLSLFLDHAQFVVDQHNLTESVVEARMTNVTRRDDGVTVETTGGSFDAGSLVLAIGMGGEYTWPTWADPISDNERIQHVWNESFSPTETTASGESLVVGGGITAGQVVTTLAERGGSVTLCHRTPIETAESEANPCWINWRHVERELHCYPPGSERRYRTVQQARNDGTIPPYLFDEIKDLERHTHLDCRHGTIETVAPVTDGLLVRFGDGTSRTVTRILLATGFESPFDSPTAARIASWLDLERGYCNVPVLNDEALAWQRREGEGSQVYVTGALAEGTVGPLARNVVGAKRAGERIATTFDGGQGDEYGRPTPGRSLADD</sequence>
<dbReference type="InterPro" id="IPR036188">
    <property type="entry name" value="FAD/NAD-bd_sf"/>
</dbReference>
<gene>
    <name evidence="3" type="ORF">SAMN05216218_11663</name>
</gene>
<dbReference type="InterPro" id="IPR038732">
    <property type="entry name" value="HpyO/CreE_NAD-binding"/>
</dbReference>
<accession>A0A1G7RWH7</accession>
<dbReference type="EMBL" id="FNBK01000016">
    <property type="protein sequence ID" value="SDG15167.1"/>
    <property type="molecule type" value="Genomic_DNA"/>
</dbReference>
<protein>
    <submittedName>
        <fullName evidence="3">FAD-NAD(P)-binding</fullName>
    </submittedName>
</protein>